<sequence length="284" mass="34019">MKLIELQQILSQRNSHNRDNNINFYEKDHKYFILSDSASKYTSVTTWVHSNFPHFNADEVINSMINGKGWKEGHKYWGQTPEQIKSSWSNNKSAEAGTNLHLKIECFMNDKRIKCQYTNKELYDVYTSDYNEEKQLTKSLEWQYFINFIRDFPDLKPYRTEWTVYDEDVKIAGSIDMVFENPDGTLSIYDWKRAKNITRVNNFNKFGINPIVCHLPDANFWHYALQLNIYKTILERKYGKIVNELYLVRLHPEAEEKTYELIVLPDLKREMNELWDERKNKLEI</sequence>
<organism evidence="1">
    <name type="scientific">viral metagenome</name>
    <dbReference type="NCBI Taxonomy" id="1070528"/>
    <lineage>
        <taxon>unclassified sequences</taxon>
        <taxon>metagenomes</taxon>
        <taxon>organismal metagenomes</taxon>
    </lineage>
</organism>
<dbReference type="EMBL" id="MN740164">
    <property type="protein sequence ID" value="QHT91234.1"/>
    <property type="molecule type" value="Genomic_DNA"/>
</dbReference>
<dbReference type="InterPro" id="IPR011335">
    <property type="entry name" value="Restrct_endonuc-II-like"/>
</dbReference>
<dbReference type="InterPro" id="IPR011604">
    <property type="entry name" value="PDDEXK-like_dom_sf"/>
</dbReference>
<dbReference type="Gene3D" id="3.90.320.10">
    <property type="match status" value="1"/>
</dbReference>
<dbReference type="AlphaFoldDB" id="A0A6C0IDT3"/>
<protein>
    <submittedName>
        <fullName evidence="1">Uncharacterized protein</fullName>
    </submittedName>
</protein>
<reference evidence="1" key="1">
    <citation type="journal article" date="2020" name="Nature">
        <title>Giant virus diversity and host interactions through global metagenomics.</title>
        <authorList>
            <person name="Schulz F."/>
            <person name="Roux S."/>
            <person name="Paez-Espino D."/>
            <person name="Jungbluth S."/>
            <person name="Walsh D.A."/>
            <person name="Denef V.J."/>
            <person name="McMahon K.D."/>
            <person name="Konstantinidis K.T."/>
            <person name="Eloe-Fadrosh E.A."/>
            <person name="Kyrpides N.C."/>
            <person name="Woyke T."/>
        </authorList>
    </citation>
    <scope>NUCLEOTIDE SEQUENCE</scope>
    <source>
        <strain evidence="1">GVMAG-M-3300023184-72</strain>
    </source>
</reference>
<name>A0A6C0IDT3_9ZZZZ</name>
<accession>A0A6C0IDT3</accession>
<dbReference type="SUPFAM" id="SSF52980">
    <property type="entry name" value="Restriction endonuclease-like"/>
    <property type="match status" value="1"/>
</dbReference>
<proteinExistence type="predicted"/>
<evidence type="ECO:0000313" key="1">
    <source>
        <dbReference type="EMBL" id="QHT91234.1"/>
    </source>
</evidence>